<dbReference type="RefSeq" id="WP_065543210.1">
    <property type="nucleotide sequence ID" value="NZ_CP015405.2"/>
</dbReference>
<dbReference type="OrthoDB" id="9789634at2"/>
<dbReference type="KEGG" id="byl:A4V09_15715"/>
<dbReference type="Proteomes" id="UP000092574">
    <property type="component" value="Chromosome"/>
</dbReference>
<evidence type="ECO:0000313" key="4">
    <source>
        <dbReference type="Proteomes" id="UP000092574"/>
    </source>
</evidence>
<proteinExistence type="predicted"/>
<protein>
    <submittedName>
        <fullName evidence="3">(P)ppGpp synthetase</fullName>
    </submittedName>
</protein>
<dbReference type="UniPathway" id="UPA00908">
    <property type="reaction ID" value="UER00884"/>
</dbReference>
<dbReference type="InterPro" id="IPR052366">
    <property type="entry name" value="GTP_Pyrophosphokinase"/>
</dbReference>
<dbReference type="PANTHER" id="PTHR47837">
    <property type="entry name" value="GTP PYROPHOSPHOKINASE YJBM"/>
    <property type="match status" value="1"/>
</dbReference>
<dbReference type="AlphaFoldDB" id="A0A1C7IF46"/>
<evidence type="ECO:0000259" key="2">
    <source>
        <dbReference type="SMART" id="SM00954"/>
    </source>
</evidence>
<gene>
    <name evidence="3" type="ORF">A4V09_15715</name>
</gene>
<evidence type="ECO:0000256" key="1">
    <source>
        <dbReference type="ARBA" id="ARBA00004976"/>
    </source>
</evidence>
<evidence type="ECO:0000313" key="3">
    <source>
        <dbReference type="EMBL" id="ANU77079.1"/>
    </source>
</evidence>
<dbReference type="GO" id="GO:0015970">
    <property type="term" value="P:guanosine tetraphosphate biosynthetic process"/>
    <property type="evidence" value="ECO:0007669"/>
    <property type="project" value="UniProtKB-UniPathway"/>
</dbReference>
<reference evidence="3" key="1">
    <citation type="submission" date="2017-04" db="EMBL/GenBank/DDBJ databases">
        <title>Complete Genome Sequences of Twelve Strains of a Stable Defined Moderately Diverse Mouse Microbiota 2 (sDMDMm2).</title>
        <authorList>
            <person name="Uchimura Y."/>
            <person name="Wyss M."/>
            <person name="Brugiroux S."/>
            <person name="Limenitakis J.P."/>
            <person name="Stecher B."/>
            <person name="McCoy K.D."/>
            <person name="Macpherson A.J."/>
        </authorList>
    </citation>
    <scope>NUCLEOTIDE SEQUENCE</scope>
    <source>
        <strain evidence="3">YL58</strain>
    </source>
</reference>
<dbReference type="InterPro" id="IPR043519">
    <property type="entry name" value="NT_sf"/>
</dbReference>
<dbReference type="SUPFAM" id="SSF81301">
    <property type="entry name" value="Nucleotidyltransferase"/>
    <property type="match status" value="1"/>
</dbReference>
<dbReference type="EMBL" id="CP015405">
    <property type="protein sequence ID" value="ANU77079.1"/>
    <property type="molecule type" value="Genomic_DNA"/>
</dbReference>
<sequence>MTNEQYYDLIVPYQDALNLLKARLDVLNHSMYGSASHPIHNIQSRIKQKLSIEDKLERMELSPSFTNAKENLQDIAGARVICYFERDVELLAEQLKKQNDLILIKEKDYIANPKKNGYRSYHMVLGIQVCTIDSTEYYPVEVQIRTIGMDFWASMEHRVCYKQERDDKEEIQKELLRYAKILEEIEEGFEQYNDRR</sequence>
<dbReference type="STRING" id="1796616.A4V09_15715"/>
<feature type="domain" description="RelA/SpoT" evidence="2">
    <location>
        <begin position="44"/>
        <end position="167"/>
    </location>
</feature>
<keyword evidence="4" id="KW-1185">Reference proteome</keyword>
<dbReference type="CDD" id="cd05399">
    <property type="entry name" value="NT_Rel-Spo_like"/>
    <property type="match status" value="1"/>
</dbReference>
<comment type="pathway">
    <text evidence="1">Purine metabolism; ppGpp biosynthesis; ppGpp from GTP: step 1/2.</text>
</comment>
<accession>A0A1C7IF46</accession>
<dbReference type="Gene3D" id="3.30.460.10">
    <property type="entry name" value="Beta Polymerase, domain 2"/>
    <property type="match status" value="1"/>
</dbReference>
<name>A0A1C7IF46_9FIRM</name>
<dbReference type="PANTHER" id="PTHR47837:SF2">
    <property type="entry name" value="GTP PYROPHOSPHOKINASE YWAC"/>
    <property type="match status" value="1"/>
</dbReference>
<dbReference type="SMART" id="SM00954">
    <property type="entry name" value="RelA_SpoT"/>
    <property type="match status" value="1"/>
</dbReference>
<dbReference type="InterPro" id="IPR007685">
    <property type="entry name" value="RelA_SpoT"/>
</dbReference>
<organism evidence="3 4">
    <name type="scientific">Blautia pseudococcoides</name>
    <dbReference type="NCBI Taxonomy" id="1796616"/>
    <lineage>
        <taxon>Bacteria</taxon>
        <taxon>Bacillati</taxon>
        <taxon>Bacillota</taxon>
        <taxon>Clostridia</taxon>
        <taxon>Lachnospirales</taxon>
        <taxon>Lachnospiraceae</taxon>
        <taxon>Blautia</taxon>
    </lineage>
</organism>
<dbReference type="Gene3D" id="1.10.287.860">
    <property type="entry name" value="Nucleotidyltransferase"/>
    <property type="match status" value="1"/>
</dbReference>
<dbReference type="Pfam" id="PF04607">
    <property type="entry name" value="RelA_SpoT"/>
    <property type="match status" value="1"/>
</dbReference>